<reference evidence="6 7" key="1">
    <citation type="journal article" date="2019" name="Nat. Med.">
        <title>A library of human gut bacterial isolates paired with longitudinal multiomics data enables mechanistic microbiome research.</title>
        <authorList>
            <person name="Poyet M."/>
            <person name="Groussin M."/>
            <person name="Gibbons S.M."/>
            <person name="Avila-Pacheco J."/>
            <person name="Jiang X."/>
            <person name="Kearney S.M."/>
            <person name="Perrotta A.R."/>
            <person name="Berdy B."/>
            <person name="Zhao S."/>
            <person name="Lieberman T.D."/>
            <person name="Swanson P.K."/>
            <person name="Smith M."/>
            <person name="Roesemann S."/>
            <person name="Alexander J.E."/>
            <person name="Rich S.A."/>
            <person name="Livny J."/>
            <person name="Vlamakis H."/>
            <person name="Clish C."/>
            <person name="Bullock K."/>
            <person name="Deik A."/>
            <person name="Scott J."/>
            <person name="Pierce K.A."/>
            <person name="Xavier R.J."/>
            <person name="Alm E.J."/>
        </authorList>
    </citation>
    <scope>NUCLEOTIDE SEQUENCE [LARGE SCALE GENOMIC DNA]</scope>
    <source>
        <strain evidence="6 7">BIOML-A41</strain>
    </source>
</reference>
<dbReference type="GO" id="GO:0015074">
    <property type="term" value="P:DNA integration"/>
    <property type="evidence" value="ECO:0007669"/>
    <property type="project" value="UniProtKB-KW"/>
</dbReference>
<evidence type="ECO:0000313" key="7">
    <source>
        <dbReference type="Proteomes" id="UP000478493"/>
    </source>
</evidence>
<dbReference type="RefSeq" id="WP_004306381.1">
    <property type="nucleotide sequence ID" value="NZ_CABKQC010000008.1"/>
</dbReference>
<dbReference type="InterPro" id="IPR050090">
    <property type="entry name" value="Tyrosine_recombinase_XerCD"/>
</dbReference>
<dbReference type="SUPFAM" id="SSF56349">
    <property type="entry name" value="DNA breaking-rejoining enzymes"/>
    <property type="match status" value="1"/>
</dbReference>
<dbReference type="PANTHER" id="PTHR30349">
    <property type="entry name" value="PHAGE INTEGRASE-RELATED"/>
    <property type="match status" value="1"/>
</dbReference>
<dbReference type="Gene3D" id="1.10.443.10">
    <property type="entry name" value="Intergrase catalytic core"/>
    <property type="match status" value="1"/>
</dbReference>
<name>A0A5M5M3E4_BACOV</name>
<dbReference type="Proteomes" id="UP000478493">
    <property type="component" value="Unassembled WGS sequence"/>
</dbReference>
<feature type="domain" description="Core-binding (CB)" evidence="5">
    <location>
        <begin position="106"/>
        <end position="184"/>
    </location>
</feature>
<dbReference type="InterPro" id="IPR013762">
    <property type="entry name" value="Integrase-like_cat_sf"/>
</dbReference>
<evidence type="ECO:0000259" key="5">
    <source>
        <dbReference type="PROSITE" id="PS51900"/>
    </source>
</evidence>
<dbReference type="AlphaFoldDB" id="A0A5M5M3E4"/>
<evidence type="ECO:0000256" key="4">
    <source>
        <dbReference type="PROSITE-ProRule" id="PRU01248"/>
    </source>
</evidence>
<dbReference type="GO" id="GO:0006310">
    <property type="term" value="P:DNA recombination"/>
    <property type="evidence" value="ECO:0007669"/>
    <property type="project" value="UniProtKB-KW"/>
</dbReference>
<evidence type="ECO:0000256" key="2">
    <source>
        <dbReference type="ARBA" id="ARBA00023125"/>
    </source>
</evidence>
<proteinExistence type="predicted"/>
<dbReference type="EMBL" id="VWGP01000007">
    <property type="protein sequence ID" value="KAA4537231.1"/>
    <property type="molecule type" value="Genomic_DNA"/>
</dbReference>
<dbReference type="InterPro" id="IPR011010">
    <property type="entry name" value="DNA_brk_join_enz"/>
</dbReference>
<dbReference type="Gene3D" id="1.10.150.130">
    <property type="match status" value="1"/>
</dbReference>
<keyword evidence="2 4" id="KW-0238">DNA-binding</keyword>
<dbReference type="PANTHER" id="PTHR30349:SF64">
    <property type="entry name" value="PROPHAGE INTEGRASE INTD-RELATED"/>
    <property type="match status" value="1"/>
</dbReference>
<evidence type="ECO:0000313" key="6">
    <source>
        <dbReference type="EMBL" id="KAA4537231.1"/>
    </source>
</evidence>
<dbReference type="PROSITE" id="PS51900">
    <property type="entry name" value="CB"/>
    <property type="match status" value="1"/>
</dbReference>
<keyword evidence="1" id="KW-0229">DNA integration</keyword>
<organism evidence="6 7">
    <name type="scientific">Bacteroides ovatus</name>
    <dbReference type="NCBI Taxonomy" id="28116"/>
    <lineage>
        <taxon>Bacteria</taxon>
        <taxon>Pseudomonadati</taxon>
        <taxon>Bacteroidota</taxon>
        <taxon>Bacteroidia</taxon>
        <taxon>Bacteroidales</taxon>
        <taxon>Bacteroidaceae</taxon>
        <taxon>Bacteroides</taxon>
    </lineage>
</organism>
<evidence type="ECO:0000256" key="3">
    <source>
        <dbReference type="ARBA" id="ARBA00023172"/>
    </source>
</evidence>
<evidence type="ECO:0000256" key="1">
    <source>
        <dbReference type="ARBA" id="ARBA00022908"/>
    </source>
</evidence>
<sequence length="399" mass="46709">MATVCYQLDTRREKKDGTYPIKLYIRHKSRILISTDFCATPRTWTGTEYNKEAKSYKAKNVAIRNLINRVEMLIVMLDNNQKLKSMSDAALKDYISKSIKNESTCKTFVTCLDEFIETKTKGNTIELYKATKNKILAYDPACTFETITKKWLESFNKWLKDTGMKTNSISIHLRNIRAVFNYAIDNEETELYPFRKFAIEKEETRKRSLRPEQLATLRDFNGEKYQKEYQDIFMLMFYLIGINAIDLFNLKQIVDGRIEYKREKTGKLYSIKVEPEAMEIINRYKGNKFLLNTLETNDYNYRKYMAAMNRGLQKLGNFERKGLGGKKIRDILFPDITSYWARHTWATIAHKIGISKDVISLALGHEFGCKTTGIYIDYDLEQIDKANRKVIDYINSLSL</sequence>
<comment type="caution">
    <text evidence="6">The sequence shown here is derived from an EMBL/GenBank/DDBJ whole genome shotgun (WGS) entry which is preliminary data.</text>
</comment>
<dbReference type="InterPro" id="IPR010998">
    <property type="entry name" value="Integrase_recombinase_N"/>
</dbReference>
<dbReference type="Pfam" id="PF13102">
    <property type="entry name" value="Phage_int_SAM_5"/>
    <property type="match status" value="1"/>
</dbReference>
<dbReference type="GO" id="GO:0003677">
    <property type="term" value="F:DNA binding"/>
    <property type="evidence" value="ECO:0007669"/>
    <property type="project" value="UniProtKB-UniRule"/>
</dbReference>
<dbReference type="InterPro" id="IPR044068">
    <property type="entry name" value="CB"/>
</dbReference>
<protein>
    <submittedName>
        <fullName evidence="6">Site-specific integrase</fullName>
    </submittedName>
</protein>
<gene>
    <name evidence="6" type="ORF">F3B85_12825</name>
</gene>
<dbReference type="InterPro" id="IPR025269">
    <property type="entry name" value="SAM-like_dom"/>
</dbReference>
<accession>A0A5M5M3E4</accession>
<keyword evidence="3" id="KW-0233">DNA recombination</keyword>